<sequence>MSVASICRTLPSLGVDAVAALARGGELALGLGTHPGGLRLRLGDDLGGLLASLLELLRGLRARLAGGALGVLAHPLDAALQRLELGLAGRACAP</sequence>
<protein>
    <submittedName>
        <fullName evidence="1">Uncharacterized protein</fullName>
    </submittedName>
</protein>
<name>A0ABQ6JKG0_9ACTN</name>
<evidence type="ECO:0000313" key="2">
    <source>
        <dbReference type="Proteomes" id="UP001157017"/>
    </source>
</evidence>
<evidence type="ECO:0000313" key="1">
    <source>
        <dbReference type="EMBL" id="GMA87634.1"/>
    </source>
</evidence>
<dbReference type="Proteomes" id="UP001157017">
    <property type="component" value="Unassembled WGS sequence"/>
</dbReference>
<keyword evidence="2" id="KW-1185">Reference proteome</keyword>
<reference evidence="2" key="1">
    <citation type="journal article" date="2019" name="Int. J. Syst. Evol. Microbiol.">
        <title>The Global Catalogue of Microorganisms (GCM) 10K type strain sequencing project: providing services to taxonomists for standard genome sequencing and annotation.</title>
        <authorList>
            <consortium name="The Broad Institute Genomics Platform"/>
            <consortium name="The Broad Institute Genome Sequencing Center for Infectious Disease"/>
            <person name="Wu L."/>
            <person name="Ma J."/>
        </authorList>
    </citation>
    <scope>NUCLEOTIDE SEQUENCE [LARGE SCALE GENOMIC DNA]</scope>
    <source>
        <strain evidence="2">NBRC 108730</strain>
    </source>
</reference>
<gene>
    <name evidence="1" type="ORF">GCM10025868_28840</name>
</gene>
<accession>A0ABQ6JKG0</accession>
<comment type="caution">
    <text evidence="1">The sequence shown here is derived from an EMBL/GenBank/DDBJ whole genome shotgun (WGS) entry which is preliminary data.</text>
</comment>
<dbReference type="EMBL" id="BSUZ01000001">
    <property type="protein sequence ID" value="GMA87634.1"/>
    <property type="molecule type" value="Genomic_DNA"/>
</dbReference>
<organism evidence="1 2">
    <name type="scientific">Angustibacter aerolatus</name>
    <dbReference type="NCBI Taxonomy" id="1162965"/>
    <lineage>
        <taxon>Bacteria</taxon>
        <taxon>Bacillati</taxon>
        <taxon>Actinomycetota</taxon>
        <taxon>Actinomycetes</taxon>
        <taxon>Kineosporiales</taxon>
        <taxon>Kineosporiaceae</taxon>
    </lineage>
</organism>
<proteinExistence type="predicted"/>